<dbReference type="Proteomes" id="UP000717585">
    <property type="component" value="Unassembled WGS sequence"/>
</dbReference>
<evidence type="ECO:0000313" key="3">
    <source>
        <dbReference type="Proteomes" id="UP000717585"/>
    </source>
</evidence>
<comment type="caution">
    <text evidence="1">The sequence shown here is derived from an EMBL/GenBank/DDBJ whole genome shotgun (WGS) entry which is preliminary data.</text>
</comment>
<organism evidence="1 3">
    <name type="scientific">Carpediemonas membranifera</name>
    <dbReference type="NCBI Taxonomy" id="201153"/>
    <lineage>
        <taxon>Eukaryota</taxon>
        <taxon>Metamonada</taxon>
        <taxon>Carpediemonas-like organisms</taxon>
        <taxon>Carpediemonas</taxon>
    </lineage>
</organism>
<evidence type="ECO:0000313" key="1">
    <source>
        <dbReference type="EMBL" id="KAG9395657.1"/>
    </source>
</evidence>
<dbReference type="EMBL" id="JAHDYR010000009">
    <property type="protein sequence ID" value="KAG9395657.1"/>
    <property type="molecule type" value="Genomic_DNA"/>
</dbReference>
<gene>
    <name evidence="1" type="ORF">J8273_2861</name>
    <name evidence="2" type="ORF">J8273_2870</name>
</gene>
<keyword evidence="3" id="KW-1185">Reference proteome</keyword>
<proteinExistence type="predicted"/>
<accession>A0A8J6B9N3</accession>
<sequence>MSTKSKTKHLEAILFWQEHGPKHVPIETNLQRYVRDTTKANFVRKVVLLVHDVQVSCGRKPATECSMITPVPPATTENKAPSRNHIQIDISNVAYQIRRKHIASASDFFTQFLFELGLCPQLIAMRELTEDLATESVGRQCLCSTVYPEDDQM</sequence>
<name>A0A8J6B9N3_9EUKA</name>
<dbReference type="AlphaFoldDB" id="A0A8J6B9N3"/>
<reference evidence="1" key="1">
    <citation type="submission" date="2021-05" db="EMBL/GenBank/DDBJ databases">
        <title>A free-living protist that lacks canonical eukaryotic 1 DNA replication and segregation systems.</title>
        <authorList>
            <person name="Salas-Leiva D.E."/>
            <person name="Tromer E.C."/>
            <person name="Curtis B.A."/>
            <person name="Jerlstrom-Hultqvist J."/>
            <person name="Kolisko M."/>
            <person name="Yi Z."/>
            <person name="Salas-Leiva J.S."/>
            <person name="Gallot-Lavallee L."/>
            <person name="Kops G.J.P.L."/>
            <person name="Archibald J.M."/>
            <person name="Simpson A.G.B."/>
            <person name="Roger A.J."/>
        </authorList>
    </citation>
    <scope>NUCLEOTIDE SEQUENCE</scope>
    <source>
        <strain evidence="1">BICM</strain>
    </source>
</reference>
<evidence type="ECO:0000313" key="2">
    <source>
        <dbReference type="EMBL" id="KAG9395666.1"/>
    </source>
</evidence>
<protein>
    <submittedName>
        <fullName evidence="1">Uncharacterized protein</fullName>
    </submittedName>
</protein>
<dbReference type="EMBL" id="JAHDYR010000009">
    <property type="protein sequence ID" value="KAG9395666.1"/>
    <property type="molecule type" value="Genomic_DNA"/>
</dbReference>